<evidence type="ECO:0000256" key="14">
    <source>
        <dbReference type="ARBA" id="ARBA00025494"/>
    </source>
</evidence>
<feature type="active site" evidence="16">
    <location>
        <position position="128"/>
    </location>
</feature>
<gene>
    <name evidence="21" type="ORF">BN869_000009910_1</name>
</gene>
<dbReference type="InterPro" id="IPR018188">
    <property type="entry name" value="RNase_T2_His_AS_1"/>
</dbReference>
<reference evidence="21" key="1">
    <citation type="submission" date="2015-01" db="EMBL/GenBank/DDBJ databases">
        <authorList>
            <person name="Durling Mikael"/>
        </authorList>
    </citation>
    <scope>NUCLEOTIDE SEQUENCE</scope>
</reference>
<keyword evidence="11" id="KW-1015">Disulfide bond</keyword>
<keyword evidence="6" id="KW-0926">Vacuole</keyword>
<feature type="signal peptide" evidence="19">
    <location>
        <begin position="1"/>
        <end position="19"/>
    </location>
</feature>
<dbReference type="PROSITE" id="PS00530">
    <property type="entry name" value="RNASE_T2_1"/>
    <property type="match status" value="1"/>
</dbReference>
<dbReference type="GO" id="GO:0033897">
    <property type="term" value="F:ribonuclease T2 activity"/>
    <property type="evidence" value="ECO:0007669"/>
    <property type="project" value="UniProtKB-EC"/>
</dbReference>
<keyword evidence="5" id="KW-0963">Cytoplasm</keyword>
<evidence type="ECO:0000256" key="19">
    <source>
        <dbReference type="SAM" id="SignalP"/>
    </source>
</evidence>
<evidence type="ECO:0000256" key="6">
    <source>
        <dbReference type="ARBA" id="ARBA00022554"/>
    </source>
</evidence>
<evidence type="ECO:0000256" key="12">
    <source>
        <dbReference type="ARBA" id="ARBA00023180"/>
    </source>
</evidence>
<evidence type="ECO:0000256" key="5">
    <source>
        <dbReference type="ARBA" id="ARBA00022490"/>
    </source>
</evidence>
<dbReference type="SUPFAM" id="SSF55895">
    <property type="entry name" value="Ribonuclease Rh-like"/>
    <property type="match status" value="1"/>
</dbReference>
<dbReference type="EC" id="4.6.1.19" evidence="4"/>
<dbReference type="GO" id="GO:0006401">
    <property type="term" value="P:RNA catabolic process"/>
    <property type="evidence" value="ECO:0007669"/>
    <property type="project" value="TreeGrafter"/>
</dbReference>
<evidence type="ECO:0000256" key="18">
    <source>
        <dbReference type="SAM" id="MobiDB-lite"/>
    </source>
</evidence>
<feature type="region of interest" description="Disordered" evidence="18">
    <location>
        <begin position="251"/>
        <end position="274"/>
    </location>
</feature>
<comment type="function">
    <text evidence="14">Rnase which modulates cell survival under stress conditions. Released from the vacuole to the cytoplasm during stress to promote tRNA and rRNA cleavage and to activate separately a downstream pathway that promotes cell death. Involved in cell size, vacuolar morphology and growth at high temperatures and high salt concentration.</text>
</comment>
<comment type="similarity">
    <text evidence="3 17">Belongs to the RNase T2 family.</text>
</comment>
<evidence type="ECO:0000256" key="2">
    <source>
        <dbReference type="ARBA" id="ARBA00004496"/>
    </source>
</evidence>
<evidence type="ECO:0000256" key="13">
    <source>
        <dbReference type="ARBA" id="ARBA00023239"/>
    </source>
</evidence>
<dbReference type="InterPro" id="IPR057328">
    <property type="entry name" value="RNaseT2L_C"/>
</dbReference>
<comment type="subcellular location">
    <subcellularLocation>
        <location evidence="2">Cytoplasm</location>
    </subcellularLocation>
    <subcellularLocation>
        <location evidence="1">Vacuole lumen</location>
    </subcellularLocation>
</comment>
<evidence type="ECO:0000256" key="4">
    <source>
        <dbReference type="ARBA" id="ARBA00012571"/>
    </source>
</evidence>
<dbReference type="GO" id="GO:0005576">
    <property type="term" value="C:extracellular region"/>
    <property type="evidence" value="ECO:0007669"/>
    <property type="project" value="TreeGrafter"/>
</dbReference>
<sequence>MLSKIVVGAVVAFSGSAIADPVSCPSNSPLSCSSSSSTDTCCYNTPGGQILLTQFWDTDPSTGPSNSWTVHGLWPDKCDGTYEEYCDSSREVSNVTAILKSKSPSTLSYMQTYWKDYQGNDESFWEHEFNKHGTCMSSLEPKCYNSYQPQEEVVDYFERAVQEFKNIPTYDWLSAAGIVPSTTKTYTLAQIQSALSSKHGQNVVIRCSSGALNELWYHFNVKGSVQTGTFVPAAPVGSGSTCSSTGIKYLPKSGSTSPTSTTTSAGSNPTGSPGQLSGTGYVYVTTSSASSGGFLVSGGTWYRNGGTPATYTATAGSDGSTFTLKTSKGNCAVQSNALTCSSSVSSPTSFGYDGTYLTYSGSNAFYATSVPSGTTQGTVYTASKSISLQLTWTAT</sequence>
<dbReference type="InterPro" id="IPR033130">
    <property type="entry name" value="RNase_T2_His_AS_2"/>
</dbReference>
<evidence type="ECO:0000259" key="20">
    <source>
        <dbReference type="Pfam" id="PF25488"/>
    </source>
</evidence>
<keyword evidence="13" id="KW-0456">Lyase</keyword>
<dbReference type="GO" id="GO:0016787">
    <property type="term" value="F:hydrolase activity"/>
    <property type="evidence" value="ECO:0007669"/>
    <property type="project" value="UniProtKB-KW"/>
</dbReference>
<dbReference type="InterPro" id="IPR033697">
    <property type="entry name" value="Ribonuclease_T2_eukaryotic"/>
</dbReference>
<keyword evidence="7" id="KW-0540">Nuclease</keyword>
<proteinExistence type="inferred from homology"/>
<dbReference type="GO" id="GO:0005775">
    <property type="term" value="C:vacuolar lumen"/>
    <property type="evidence" value="ECO:0007669"/>
    <property type="project" value="UniProtKB-SubCell"/>
</dbReference>
<feature type="active site" evidence="16">
    <location>
        <position position="71"/>
    </location>
</feature>
<evidence type="ECO:0000256" key="10">
    <source>
        <dbReference type="ARBA" id="ARBA00022801"/>
    </source>
</evidence>
<dbReference type="AlphaFoldDB" id="A0A0B7KEF8"/>
<organism evidence="21">
    <name type="scientific">Bionectria ochroleuca</name>
    <name type="common">Gliocladium roseum</name>
    <dbReference type="NCBI Taxonomy" id="29856"/>
    <lineage>
        <taxon>Eukaryota</taxon>
        <taxon>Fungi</taxon>
        <taxon>Dikarya</taxon>
        <taxon>Ascomycota</taxon>
        <taxon>Pezizomycotina</taxon>
        <taxon>Sordariomycetes</taxon>
        <taxon>Hypocreomycetidae</taxon>
        <taxon>Hypocreales</taxon>
        <taxon>Bionectriaceae</taxon>
        <taxon>Clonostachys</taxon>
    </lineage>
</organism>
<evidence type="ECO:0000256" key="8">
    <source>
        <dbReference type="ARBA" id="ARBA00022729"/>
    </source>
</evidence>
<dbReference type="EMBL" id="CDPU01000038">
    <property type="protein sequence ID" value="CEO53852.1"/>
    <property type="molecule type" value="Genomic_DNA"/>
</dbReference>
<keyword evidence="10" id="KW-0378">Hydrolase</keyword>
<dbReference type="PANTHER" id="PTHR11240:SF22">
    <property type="entry name" value="RIBONUCLEASE T2"/>
    <property type="match status" value="1"/>
</dbReference>
<evidence type="ECO:0000256" key="3">
    <source>
        <dbReference type="ARBA" id="ARBA00007469"/>
    </source>
</evidence>
<feature type="domain" description="RNase T2-like C-terminal" evidence="20">
    <location>
        <begin position="275"/>
        <end position="393"/>
    </location>
</feature>
<dbReference type="Pfam" id="PF25488">
    <property type="entry name" value="RNaseT2L_C"/>
    <property type="match status" value="1"/>
</dbReference>
<dbReference type="InterPro" id="IPR036430">
    <property type="entry name" value="RNase_T2-like_sf"/>
</dbReference>
<dbReference type="Gene3D" id="3.90.730.10">
    <property type="entry name" value="Ribonuclease T2-like"/>
    <property type="match status" value="1"/>
</dbReference>
<dbReference type="InterPro" id="IPR001568">
    <property type="entry name" value="RNase_T2-like"/>
</dbReference>
<evidence type="ECO:0000256" key="17">
    <source>
        <dbReference type="RuleBase" id="RU004328"/>
    </source>
</evidence>
<evidence type="ECO:0000313" key="21">
    <source>
        <dbReference type="EMBL" id="CEO53852.1"/>
    </source>
</evidence>
<accession>A0A0B7KEF8</accession>
<dbReference type="GO" id="GO:0003723">
    <property type="term" value="F:RNA binding"/>
    <property type="evidence" value="ECO:0007669"/>
    <property type="project" value="InterPro"/>
</dbReference>
<name>A0A0B7KEF8_BIOOC</name>
<evidence type="ECO:0000256" key="15">
    <source>
        <dbReference type="ARBA" id="ARBA00071169"/>
    </source>
</evidence>
<keyword evidence="8 19" id="KW-0732">Signal</keyword>
<protein>
    <recommendedName>
        <fullName evidence="15">Ribonuclease T2-like</fullName>
        <ecNumber evidence="4">4.6.1.19</ecNumber>
    </recommendedName>
</protein>
<dbReference type="PANTHER" id="PTHR11240">
    <property type="entry name" value="RIBONUCLEASE T2"/>
    <property type="match status" value="1"/>
</dbReference>
<keyword evidence="9" id="KW-0255">Endonuclease</keyword>
<dbReference type="Pfam" id="PF00445">
    <property type="entry name" value="Ribonuclease_T2"/>
    <property type="match status" value="1"/>
</dbReference>
<dbReference type="FunFam" id="3.90.730.10:FF:000004">
    <property type="entry name" value="Ribonuclease T2-like"/>
    <property type="match status" value="1"/>
</dbReference>
<feature type="active site" evidence="16">
    <location>
        <position position="132"/>
    </location>
</feature>
<evidence type="ECO:0000256" key="9">
    <source>
        <dbReference type="ARBA" id="ARBA00022759"/>
    </source>
</evidence>
<evidence type="ECO:0000256" key="11">
    <source>
        <dbReference type="ARBA" id="ARBA00023157"/>
    </source>
</evidence>
<dbReference type="CDD" id="cd01061">
    <property type="entry name" value="RNase_T2_euk"/>
    <property type="match status" value="1"/>
</dbReference>
<evidence type="ECO:0000256" key="7">
    <source>
        <dbReference type="ARBA" id="ARBA00022722"/>
    </source>
</evidence>
<evidence type="ECO:0000256" key="16">
    <source>
        <dbReference type="PIRSR" id="PIRSR633697-1"/>
    </source>
</evidence>
<keyword evidence="12" id="KW-0325">Glycoprotein</keyword>
<feature type="chain" id="PRO_5002134549" description="Ribonuclease T2-like" evidence="19">
    <location>
        <begin position="20"/>
        <end position="395"/>
    </location>
</feature>
<evidence type="ECO:0000256" key="1">
    <source>
        <dbReference type="ARBA" id="ARBA00004410"/>
    </source>
</evidence>
<dbReference type="PROSITE" id="PS00531">
    <property type="entry name" value="RNASE_T2_2"/>
    <property type="match status" value="1"/>
</dbReference>